<evidence type="ECO:0000259" key="10">
    <source>
        <dbReference type="PROSITE" id="PS50165"/>
    </source>
</evidence>
<dbReference type="PROSITE" id="PS50164">
    <property type="entry name" value="GIY_YIG"/>
    <property type="match status" value="1"/>
</dbReference>
<dbReference type="Gene3D" id="1.10.150.20">
    <property type="entry name" value="5' to 3' exonuclease, C-terminal subdomain"/>
    <property type="match status" value="1"/>
</dbReference>
<dbReference type="InterPro" id="IPR003583">
    <property type="entry name" value="Hlx-hairpin-Hlx_DNA-bd_motif"/>
</dbReference>
<evidence type="ECO:0000256" key="5">
    <source>
        <dbReference type="ARBA" id="ARBA00023204"/>
    </source>
</evidence>
<dbReference type="Pfam" id="PF08459">
    <property type="entry name" value="UvrC_RNaseH_dom"/>
    <property type="match status" value="1"/>
</dbReference>
<proteinExistence type="inferred from homology"/>
<dbReference type="InterPro" id="IPR001162">
    <property type="entry name" value="UvrC_RNase_H_dom"/>
</dbReference>
<keyword evidence="3 7" id="KW-0228">DNA excision</keyword>
<feature type="domain" description="GIY-YIG" evidence="9">
    <location>
        <begin position="30"/>
        <end position="108"/>
    </location>
</feature>
<keyword evidence="5 7" id="KW-0234">DNA repair</keyword>
<dbReference type="InterPro" id="IPR047296">
    <property type="entry name" value="GIY-YIG_UvrC_Cho"/>
</dbReference>
<dbReference type="PROSITE" id="PS50165">
    <property type="entry name" value="UVRC"/>
    <property type="match status" value="1"/>
</dbReference>
<dbReference type="Gene3D" id="3.40.1440.10">
    <property type="entry name" value="GIY-YIG endonuclease"/>
    <property type="match status" value="1"/>
</dbReference>
<dbReference type="PANTHER" id="PTHR30562:SF1">
    <property type="entry name" value="UVRABC SYSTEM PROTEIN C"/>
    <property type="match status" value="1"/>
</dbReference>
<dbReference type="Pfam" id="PF01541">
    <property type="entry name" value="GIY-YIG"/>
    <property type="match status" value="1"/>
</dbReference>
<dbReference type="InterPro" id="IPR010994">
    <property type="entry name" value="RuvA_2-like"/>
</dbReference>
<comment type="subunit">
    <text evidence="7">Interacts with UvrB in an incision complex.</text>
</comment>
<organism evidence="11 12">
    <name type="scientific">Hyphococcus aureus</name>
    <dbReference type="NCBI Taxonomy" id="2666033"/>
    <lineage>
        <taxon>Bacteria</taxon>
        <taxon>Pseudomonadati</taxon>
        <taxon>Pseudomonadota</taxon>
        <taxon>Alphaproteobacteria</taxon>
        <taxon>Parvularculales</taxon>
        <taxon>Parvularculaceae</taxon>
        <taxon>Hyphococcus</taxon>
    </lineage>
</organism>
<name>A0ABW1KZD1_9PROT</name>
<dbReference type="SUPFAM" id="SSF82771">
    <property type="entry name" value="GIY-YIG endonuclease"/>
    <property type="match status" value="1"/>
</dbReference>
<dbReference type="HAMAP" id="MF_00203">
    <property type="entry name" value="UvrC"/>
    <property type="match status" value="1"/>
</dbReference>
<evidence type="ECO:0000256" key="6">
    <source>
        <dbReference type="ARBA" id="ARBA00023236"/>
    </source>
</evidence>
<dbReference type="PANTHER" id="PTHR30562">
    <property type="entry name" value="UVRC/OXIDOREDUCTASE"/>
    <property type="match status" value="1"/>
</dbReference>
<sequence length="638" mass="70099">MSPETTAETTEKDALCGAALIADHVTRLPAKPGVYRMYGAKADVLYVGKAKNLKSRVSSYAQGRGHSNRILRMISETRSMEFVVTGTETEALLLEANLIKQLKPRYNVILRDDKSFPFILVAEDHEAPQILKHRGAQKRPGTYYGPFASAGAVNRTLNTLQKAFLLRSCTDSVYDGRTRPCLLHQIKRCAAPCVGLVNAEEYKELVDEAKTFLSGESAQIQRTLSRQMEQASADLDFESAAKLRDRIRALSYIQGAQDINPGGVSEADVFAIHSEGGQSCVQVFFFRAGQNWGNHAYFPKHDKEDEPAAILDAFIAQFYDSREPPREIYVSVKPPQADLLAEALTIKAGRKVAIHEPQRGEKRDLVKAAQMNAREALSRRMAESASQQKSLRQLADILGLEAPPERIEVYDNSHIQGSNAVGAMIVAGPEGFVKNQYRKFNIKTDSLAPGDDFGMMREVITRRFARLMKDENAERPDLVIIDGGKGQLSVVLDALSEIGVDPEAEGVTIIGVAKGRRENDAGEKRIDRTMGATGEQVVTPGREPFTLPPRDPGLFVLQRLRDEAHRFAIGAHRAKRKKAIAANPLDGVSGIGAKRKRALLNHFGSAKEIARAKPADLAAVEGVSAALAQKIYDYFHSG</sequence>
<dbReference type="Gene3D" id="4.10.860.10">
    <property type="entry name" value="UVR domain"/>
    <property type="match status" value="1"/>
</dbReference>
<evidence type="ECO:0000259" key="9">
    <source>
        <dbReference type="PROSITE" id="PS50164"/>
    </source>
</evidence>
<dbReference type="NCBIfam" id="NF001824">
    <property type="entry name" value="PRK00558.1-5"/>
    <property type="match status" value="1"/>
</dbReference>
<keyword evidence="1 7" id="KW-0963">Cytoplasm</keyword>
<keyword evidence="6 7" id="KW-0742">SOS response</keyword>
<dbReference type="InterPro" id="IPR001943">
    <property type="entry name" value="UVR_dom"/>
</dbReference>
<dbReference type="InterPro" id="IPR036876">
    <property type="entry name" value="UVR_dom_sf"/>
</dbReference>
<gene>
    <name evidence="7 11" type="primary">uvrC</name>
    <name evidence="11" type="ORF">ACFMB1_17875</name>
</gene>
<evidence type="ECO:0000256" key="1">
    <source>
        <dbReference type="ARBA" id="ARBA00022490"/>
    </source>
</evidence>
<dbReference type="InterPro" id="IPR004791">
    <property type="entry name" value="UvrC"/>
</dbReference>
<reference evidence="11 12" key="1">
    <citation type="submission" date="2024-09" db="EMBL/GenBank/DDBJ databases">
        <authorList>
            <person name="Zhang Z.-H."/>
        </authorList>
    </citation>
    <scope>NUCLEOTIDE SEQUENCE [LARGE SCALE GENOMIC DNA]</scope>
    <source>
        <strain evidence="11 12">HHTR114</strain>
    </source>
</reference>
<evidence type="ECO:0000256" key="2">
    <source>
        <dbReference type="ARBA" id="ARBA00022763"/>
    </source>
</evidence>
<evidence type="ECO:0000313" key="12">
    <source>
        <dbReference type="Proteomes" id="UP001596116"/>
    </source>
</evidence>
<dbReference type="Gene3D" id="3.30.420.340">
    <property type="entry name" value="UvrC, RNAse H endonuclease domain"/>
    <property type="match status" value="1"/>
</dbReference>
<comment type="subcellular location">
    <subcellularLocation>
        <location evidence="7">Cytoplasm</location>
    </subcellularLocation>
</comment>
<protein>
    <recommendedName>
        <fullName evidence="7">UvrABC system protein C</fullName>
        <shortName evidence="7">Protein UvrC</shortName>
    </recommendedName>
    <alternativeName>
        <fullName evidence="7">Excinuclease ABC subunit C</fullName>
    </alternativeName>
</protein>
<dbReference type="NCBIfam" id="TIGR00194">
    <property type="entry name" value="uvrC"/>
    <property type="match status" value="1"/>
</dbReference>
<evidence type="ECO:0000259" key="8">
    <source>
        <dbReference type="PROSITE" id="PS50151"/>
    </source>
</evidence>
<comment type="function">
    <text evidence="7">The UvrABC repair system catalyzes the recognition and processing of DNA lesions. UvrC both incises the 5' and 3' sides of the lesion. The N-terminal half is responsible for the 3' incision and the C-terminal half is responsible for the 5' incision.</text>
</comment>
<keyword evidence="2 7" id="KW-0227">DNA damage</keyword>
<comment type="similarity">
    <text evidence="7">Belongs to the UvrC family.</text>
</comment>
<dbReference type="Pfam" id="PF14520">
    <property type="entry name" value="HHH_5"/>
    <property type="match status" value="1"/>
</dbReference>
<dbReference type="InterPro" id="IPR000305">
    <property type="entry name" value="GIY-YIG_endonuc"/>
</dbReference>
<dbReference type="SMART" id="SM00465">
    <property type="entry name" value="GIYc"/>
    <property type="match status" value="1"/>
</dbReference>
<dbReference type="EMBL" id="JBHPON010000003">
    <property type="protein sequence ID" value="MFC6037430.1"/>
    <property type="molecule type" value="Genomic_DNA"/>
</dbReference>
<evidence type="ECO:0000256" key="3">
    <source>
        <dbReference type="ARBA" id="ARBA00022769"/>
    </source>
</evidence>
<evidence type="ECO:0000256" key="4">
    <source>
        <dbReference type="ARBA" id="ARBA00022881"/>
    </source>
</evidence>
<dbReference type="InterPro" id="IPR035901">
    <property type="entry name" value="GIY-YIG_endonuc_sf"/>
</dbReference>
<keyword evidence="4 7" id="KW-0267">Excision nuclease</keyword>
<dbReference type="Pfam" id="PF02151">
    <property type="entry name" value="UVR"/>
    <property type="match status" value="1"/>
</dbReference>
<dbReference type="CDD" id="cd10434">
    <property type="entry name" value="GIY-YIG_UvrC_Cho"/>
    <property type="match status" value="1"/>
</dbReference>
<dbReference type="SUPFAM" id="SSF47781">
    <property type="entry name" value="RuvA domain 2-like"/>
    <property type="match status" value="1"/>
</dbReference>
<dbReference type="Proteomes" id="UP001596116">
    <property type="component" value="Unassembled WGS sequence"/>
</dbReference>
<dbReference type="PROSITE" id="PS50151">
    <property type="entry name" value="UVR"/>
    <property type="match status" value="1"/>
</dbReference>
<dbReference type="SUPFAM" id="SSF46600">
    <property type="entry name" value="C-terminal UvrC-binding domain of UvrB"/>
    <property type="match status" value="1"/>
</dbReference>
<feature type="domain" description="UVR" evidence="8">
    <location>
        <begin position="218"/>
        <end position="253"/>
    </location>
</feature>
<dbReference type="InterPro" id="IPR050066">
    <property type="entry name" value="UvrABC_protein_C"/>
</dbReference>
<dbReference type="InterPro" id="IPR038476">
    <property type="entry name" value="UvrC_RNase_H_dom_sf"/>
</dbReference>
<feature type="domain" description="UvrC family homology region profile" evidence="10">
    <location>
        <begin position="269"/>
        <end position="495"/>
    </location>
</feature>
<evidence type="ECO:0000313" key="11">
    <source>
        <dbReference type="EMBL" id="MFC6037430.1"/>
    </source>
</evidence>
<dbReference type="RefSeq" id="WP_379881174.1">
    <property type="nucleotide sequence ID" value="NZ_JBHPON010000003.1"/>
</dbReference>
<dbReference type="Pfam" id="PF22920">
    <property type="entry name" value="UvrC_RNaseH"/>
    <property type="match status" value="1"/>
</dbReference>
<dbReference type="SMART" id="SM00278">
    <property type="entry name" value="HhH1"/>
    <property type="match status" value="2"/>
</dbReference>
<keyword evidence="12" id="KW-1185">Reference proteome</keyword>
<accession>A0ABW1KZD1</accession>
<comment type="caution">
    <text evidence="11">The sequence shown here is derived from an EMBL/GenBank/DDBJ whole genome shotgun (WGS) entry which is preliminary data.</text>
</comment>
<evidence type="ECO:0000256" key="7">
    <source>
        <dbReference type="HAMAP-Rule" id="MF_00203"/>
    </source>
</evidence>